<dbReference type="InterPro" id="IPR017968">
    <property type="entry name" value="Acylphosphatase_CS"/>
</dbReference>
<gene>
    <name evidence="8" type="ORF">SAMN05518682_2539</name>
</gene>
<evidence type="ECO:0000259" key="7">
    <source>
        <dbReference type="PROSITE" id="PS51160"/>
    </source>
</evidence>
<evidence type="ECO:0000256" key="2">
    <source>
        <dbReference type="ARBA" id="ARBA00012150"/>
    </source>
</evidence>
<evidence type="ECO:0000256" key="5">
    <source>
        <dbReference type="PROSITE-ProRule" id="PRU00520"/>
    </source>
</evidence>
<name>A0A1N6SVI6_9MICO</name>
<feature type="active site" evidence="5">
    <location>
        <position position="31"/>
    </location>
</feature>
<dbReference type="GO" id="GO:0003998">
    <property type="term" value="F:acylphosphatase activity"/>
    <property type="evidence" value="ECO:0007669"/>
    <property type="project" value="UniProtKB-EC"/>
</dbReference>
<sequence length="93" mass="9722">MTRPGEGAAPGAADAAVRARVHGRVQGVGFRWATRERLARLGLDCTATNRPDGTVEVVASGAPDAVDRLVAWLRDGPTPGDVTHVDVERAHAS</sequence>
<keyword evidence="9" id="KW-1185">Reference proteome</keyword>
<dbReference type="SUPFAM" id="SSF54975">
    <property type="entry name" value="Acylphosphatase/BLUF domain-like"/>
    <property type="match status" value="1"/>
</dbReference>
<dbReference type="Gene3D" id="3.30.70.100">
    <property type="match status" value="1"/>
</dbReference>
<evidence type="ECO:0000256" key="1">
    <source>
        <dbReference type="ARBA" id="ARBA00005614"/>
    </source>
</evidence>
<dbReference type="PANTHER" id="PTHR47268:SF4">
    <property type="entry name" value="ACYLPHOSPHATASE"/>
    <property type="match status" value="1"/>
</dbReference>
<comment type="catalytic activity">
    <reaction evidence="4 5">
        <text>an acyl phosphate + H2O = a carboxylate + phosphate + H(+)</text>
        <dbReference type="Rhea" id="RHEA:14965"/>
        <dbReference type="ChEBI" id="CHEBI:15377"/>
        <dbReference type="ChEBI" id="CHEBI:15378"/>
        <dbReference type="ChEBI" id="CHEBI:29067"/>
        <dbReference type="ChEBI" id="CHEBI:43474"/>
        <dbReference type="ChEBI" id="CHEBI:59918"/>
        <dbReference type="EC" id="3.6.1.7"/>
    </reaction>
</comment>
<evidence type="ECO:0000313" key="9">
    <source>
        <dbReference type="Proteomes" id="UP000186235"/>
    </source>
</evidence>
<dbReference type="InterPro" id="IPR001792">
    <property type="entry name" value="Acylphosphatase-like_dom"/>
</dbReference>
<dbReference type="InterPro" id="IPR020456">
    <property type="entry name" value="Acylphosphatase"/>
</dbReference>
<evidence type="ECO:0000313" key="8">
    <source>
        <dbReference type="EMBL" id="SIQ45099.1"/>
    </source>
</evidence>
<dbReference type="AlphaFoldDB" id="A0A1N6SVI6"/>
<dbReference type="Pfam" id="PF00708">
    <property type="entry name" value="Acylphosphatase"/>
    <property type="match status" value="1"/>
</dbReference>
<accession>A0A1N6SVI6</accession>
<dbReference type="PROSITE" id="PS51160">
    <property type="entry name" value="ACYLPHOSPHATASE_3"/>
    <property type="match status" value="1"/>
</dbReference>
<evidence type="ECO:0000256" key="6">
    <source>
        <dbReference type="RuleBase" id="RU004168"/>
    </source>
</evidence>
<dbReference type="EC" id="3.6.1.7" evidence="2 5"/>
<dbReference type="RefSeq" id="WP_076405164.1">
    <property type="nucleotide sequence ID" value="NZ_FTMI01000004.1"/>
</dbReference>
<evidence type="ECO:0000256" key="4">
    <source>
        <dbReference type="ARBA" id="ARBA00047645"/>
    </source>
</evidence>
<reference evidence="9" key="1">
    <citation type="submission" date="2017-01" db="EMBL/GenBank/DDBJ databases">
        <authorList>
            <person name="Varghese N."/>
            <person name="Submissions S."/>
        </authorList>
    </citation>
    <scope>NUCLEOTIDE SEQUENCE [LARGE SCALE GENOMIC DNA]</scope>
    <source>
        <strain evidence="9">3bp</strain>
    </source>
</reference>
<feature type="active site" evidence="5">
    <location>
        <position position="49"/>
    </location>
</feature>
<comment type="similarity">
    <text evidence="1 6">Belongs to the acylphosphatase family.</text>
</comment>
<keyword evidence="5" id="KW-0378">Hydrolase</keyword>
<dbReference type="PROSITE" id="PS00150">
    <property type="entry name" value="ACYLPHOSPHATASE_1"/>
    <property type="match status" value="1"/>
</dbReference>
<dbReference type="InterPro" id="IPR036046">
    <property type="entry name" value="Acylphosphatase-like_dom_sf"/>
</dbReference>
<dbReference type="EMBL" id="FTMI01000004">
    <property type="protein sequence ID" value="SIQ45099.1"/>
    <property type="molecule type" value="Genomic_DNA"/>
</dbReference>
<protein>
    <recommendedName>
        <fullName evidence="3 5">acylphosphatase</fullName>
        <ecNumber evidence="2 5">3.6.1.7</ecNumber>
    </recommendedName>
</protein>
<dbReference type="PANTHER" id="PTHR47268">
    <property type="entry name" value="ACYLPHOSPHATASE"/>
    <property type="match status" value="1"/>
</dbReference>
<feature type="domain" description="Acylphosphatase-like" evidence="7">
    <location>
        <begin position="16"/>
        <end position="93"/>
    </location>
</feature>
<dbReference type="Proteomes" id="UP000186235">
    <property type="component" value="Unassembled WGS sequence"/>
</dbReference>
<proteinExistence type="inferred from homology"/>
<evidence type="ECO:0000256" key="3">
    <source>
        <dbReference type="ARBA" id="ARBA00015991"/>
    </source>
</evidence>
<organism evidence="8 9">
    <name type="scientific">Cellulosimicrobium aquatile</name>
    <dbReference type="NCBI Taxonomy" id="1612203"/>
    <lineage>
        <taxon>Bacteria</taxon>
        <taxon>Bacillati</taxon>
        <taxon>Actinomycetota</taxon>
        <taxon>Actinomycetes</taxon>
        <taxon>Micrococcales</taxon>
        <taxon>Promicromonosporaceae</taxon>
        <taxon>Cellulosimicrobium</taxon>
    </lineage>
</organism>